<dbReference type="InterPro" id="IPR036513">
    <property type="entry name" value="STAS_dom_sf"/>
</dbReference>
<dbReference type="Proteomes" id="UP000649955">
    <property type="component" value="Unassembled WGS sequence"/>
</dbReference>
<evidence type="ECO:0000259" key="1">
    <source>
        <dbReference type="PROSITE" id="PS50801"/>
    </source>
</evidence>
<dbReference type="Pfam" id="PF13466">
    <property type="entry name" value="STAS_2"/>
    <property type="match status" value="1"/>
</dbReference>
<keyword evidence="3" id="KW-1185">Reference proteome</keyword>
<dbReference type="SUPFAM" id="SSF52091">
    <property type="entry name" value="SpoIIaa-like"/>
    <property type="match status" value="1"/>
</dbReference>
<evidence type="ECO:0000313" key="3">
    <source>
        <dbReference type="Proteomes" id="UP000649955"/>
    </source>
</evidence>
<accession>A0ABQ3K3V1</accession>
<dbReference type="PROSITE" id="PS50801">
    <property type="entry name" value="STAS"/>
    <property type="match status" value="1"/>
</dbReference>
<evidence type="ECO:0000313" key="2">
    <source>
        <dbReference type="EMBL" id="GHG02810.1"/>
    </source>
</evidence>
<dbReference type="Gene3D" id="3.30.750.24">
    <property type="entry name" value="STAS domain"/>
    <property type="match status" value="1"/>
</dbReference>
<feature type="domain" description="STAS" evidence="1">
    <location>
        <begin position="1"/>
        <end position="102"/>
    </location>
</feature>
<dbReference type="EMBL" id="BNAW01000005">
    <property type="protein sequence ID" value="GHG02810.1"/>
    <property type="molecule type" value="Genomic_DNA"/>
</dbReference>
<comment type="caution">
    <text evidence="2">The sequence shown here is derived from an EMBL/GenBank/DDBJ whole genome shotgun (WGS) entry which is preliminary data.</text>
</comment>
<organism evidence="2 3">
    <name type="scientific">Amycolatopsis bullii</name>
    <dbReference type="NCBI Taxonomy" id="941987"/>
    <lineage>
        <taxon>Bacteria</taxon>
        <taxon>Bacillati</taxon>
        <taxon>Actinomycetota</taxon>
        <taxon>Actinomycetes</taxon>
        <taxon>Pseudonocardiales</taxon>
        <taxon>Pseudonocardiaceae</taxon>
        <taxon>Amycolatopsis</taxon>
    </lineage>
</organism>
<dbReference type="InterPro" id="IPR002645">
    <property type="entry name" value="STAS_dom"/>
</dbReference>
<protein>
    <recommendedName>
        <fullName evidence="1">STAS domain-containing protein</fullName>
    </recommendedName>
</protein>
<name>A0ABQ3K3V1_9PSEU</name>
<dbReference type="CDD" id="cd07043">
    <property type="entry name" value="STAS_anti-anti-sigma_factors"/>
    <property type="match status" value="1"/>
</dbReference>
<dbReference type="InterPro" id="IPR058548">
    <property type="entry name" value="MlaB-like_STAS"/>
</dbReference>
<sequence>MLALTGEFDQATLGRPALALTELLGEAADVLVLDLTDVTFGSAGMVTMLLAARAHATERGTDFRVVTGRNRIVERLLDLTASRPALDTYPDLATALDAMSSARFVELAERMWTSAA</sequence>
<proteinExistence type="predicted"/>
<gene>
    <name evidence="2" type="ORF">GCM10017567_17680</name>
</gene>
<reference evidence="3" key="1">
    <citation type="journal article" date="2019" name="Int. J. Syst. Evol. Microbiol.">
        <title>The Global Catalogue of Microorganisms (GCM) 10K type strain sequencing project: providing services to taxonomists for standard genome sequencing and annotation.</title>
        <authorList>
            <consortium name="The Broad Institute Genomics Platform"/>
            <consortium name="The Broad Institute Genome Sequencing Center for Infectious Disease"/>
            <person name="Wu L."/>
            <person name="Ma J."/>
        </authorList>
    </citation>
    <scope>NUCLEOTIDE SEQUENCE [LARGE SCALE GENOMIC DNA]</scope>
    <source>
        <strain evidence="3">CGMCC 4.7680</strain>
    </source>
</reference>